<accession>A0A1M5Z7C4</accession>
<evidence type="ECO:0000313" key="2">
    <source>
        <dbReference type="Proteomes" id="UP000184389"/>
    </source>
</evidence>
<protein>
    <submittedName>
        <fullName evidence="1">Uncharacterized protein</fullName>
    </submittedName>
</protein>
<dbReference type="AlphaFoldDB" id="A0A1M5Z7C4"/>
<reference evidence="1 2" key="1">
    <citation type="submission" date="2016-11" db="EMBL/GenBank/DDBJ databases">
        <authorList>
            <person name="Jaros S."/>
            <person name="Januszkiewicz K."/>
            <person name="Wedrychowicz H."/>
        </authorList>
    </citation>
    <scope>NUCLEOTIDE SEQUENCE [LARGE SCALE GENOMIC DNA]</scope>
    <source>
        <strain evidence="1 2">DSM 13106</strain>
    </source>
</reference>
<gene>
    <name evidence="1" type="ORF">SAMN02745180_02819</name>
</gene>
<organism evidence="1 2">
    <name type="scientific">Sporanaerobacter acetigenes DSM 13106</name>
    <dbReference type="NCBI Taxonomy" id="1123281"/>
    <lineage>
        <taxon>Bacteria</taxon>
        <taxon>Bacillati</taxon>
        <taxon>Bacillota</taxon>
        <taxon>Tissierellia</taxon>
        <taxon>Tissierellales</taxon>
        <taxon>Sporanaerobacteraceae</taxon>
        <taxon>Sporanaerobacter</taxon>
    </lineage>
</organism>
<dbReference type="RefSeq" id="WP_234973727.1">
    <property type="nucleotide sequence ID" value="NZ_FQXR01000023.1"/>
</dbReference>
<proteinExistence type="predicted"/>
<evidence type="ECO:0000313" key="1">
    <source>
        <dbReference type="EMBL" id="SHI20142.1"/>
    </source>
</evidence>
<dbReference type="STRING" id="1123281.SAMN02745180_02819"/>
<sequence>MIEIPEAITLSYQITKTLKGKKVVRVCGGNIIKETYQGGSIYYCEGCQLMTIKK</sequence>
<dbReference type="EMBL" id="FQXR01000023">
    <property type="protein sequence ID" value="SHI20142.1"/>
    <property type="molecule type" value="Genomic_DNA"/>
</dbReference>
<dbReference type="Proteomes" id="UP000184389">
    <property type="component" value="Unassembled WGS sequence"/>
</dbReference>
<name>A0A1M5Z7C4_9FIRM</name>
<keyword evidence="2" id="KW-1185">Reference proteome</keyword>